<sequence length="312" mass="36063">MALNPAIDIRGIIWSWWWEESHRVLVFTLSIALGVIWLRKSWKKEKVPLPPGPRGLPLLGSLPFLSPDHHRCFAELSQIYGPIMKVRLGCKLCIVITSPSIAREVLKDQDTTFANRDVPAVGFLGSYGGLDIVWSPYGAHWRMLRKVCVREMLNNARLDALYCLRRREVRHMVTQVYSNIGTHVEVGEQMLLTMFDVMASMLWGGTLKGEERNHVSAEFRQYMEKFIGLLWTPNVSDFFPAIAWLDIQSVGRRMKKVVLWFDRVFESVIDQRLKTEVLDGEERRKNDNESNDFLQILLRVKDQGDTPRRPSP</sequence>
<accession>A0A834YMX8</accession>
<dbReference type="PANTHER" id="PTHR47951">
    <property type="entry name" value="OS08G0547900 PROTEIN"/>
    <property type="match status" value="1"/>
</dbReference>
<dbReference type="GO" id="GO:0020037">
    <property type="term" value="F:heme binding"/>
    <property type="evidence" value="ECO:0007669"/>
    <property type="project" value="InterPro"/>
</dbReference>
<dbReference type="SUPFAM" id="SSF48264">
    <property type="entry name" value="Cytochrome P450"/>
    <property type="match status" value="1"/>
</dbReference>
<gene>
    <name evidence="1" type="ORF">HHK36_026178</name>
</gene>
<organism evidence="1 2">
    <name type="scientific">Tetracentron sinense</name>
    <name type="common">Spur-leaf</name>
    <dbReference type="NCBI Taxonomy" id="13715"/>
    <lineage>
        <taxon>Eukaryota</taxon>
        <taxon>Viridiplantae</taxon>
        <taxon>Streptophyta</taxon>
        <taxon>Embryophyta</taxon>
        <taxon>Tracheophyta</taxon>
        <taxon>Spermatophyta</taxon>
        <taxon>Magnoliopsida</taxon>
        <taxon>Trochodendrales</taxon>
        <taxon>Trochodendraceae</taxon>
        <taxon>Tetracentron</taxon>
    </lineage>
</organism>
<dbReference type="InterPro" id="IPR002401">
    <property type="entry name" value="Cyt_P450_E_grp-I"/>
</dbReference>
<dbReference type="GO" id="GO:0004497">
    <property type="term" value="F:monooxygenase activity"/>
    <property type="evidence" value="ECO:0007669"/>
    <property type="project" value="InterPro"/>
</dbReference>
<reference evidence="1 2" key="1">
    <citation type="submission" date="2020-04" db="EMBL/GenBank/DDBJ databases">
        <title>Plant Genome Project.</title>
        <authorList>
            <person name="Zhang R.-G."/>
        </authorList>
    </citation>
    <scope>NUCLEOTIDE SEQUENCE [LARGE SCALE GENOMIC DNA]</scope>
    <source>
        <strain evidence="1">YNK0</strain>
        <tissue evidence="1">Leaf</tissue>
    </source>
</reference>
<dbReference type="Gene3D" id="1.10.630.10">
    <property type="entry name" value="Cytochrome P450"/>
    <property type="match status" value="1"/>
</dbReference>
<evidence type="ECO:0000313" key="1">
    <source>
        <dbReference type="EMBL" id="KAF8389483.1"/>
    </source>
</evidence>
<name>A0A834YMX8_TETSI</name>
<dbReference type="PRINTS" id="PR00463">
    <property type="entry name" value="EP450I"/>
</dbReference>
<dbReference type="OrthoDB" id="2789670at2759"/>
<evidence type="ECO:0000313" key="2">
    <source>
        <dbReference type="Proteomes" id="UP000655225"/>
    </source>
</evidence>
<dbReference type="Pfam" id="PF00067">
    <property type="entry name" value="p450"/>
    <property type="match status" value="1"/>
</dbReference>
<keyword evidence="2" id="KW-1185">Reference proteome</keyword>
<dbReference type="GO" id="GO:0016705">
    <property type="term" value="F:oxidoreductase activity, acting on paired donors, with incorporation or reduction of molecular oxygen"/>
    <property type="evidence" value="ECO:0007669"/>
    <property type="project" value="InterPro"/>
</dbReference>
<dbReference type="OMA" id="WWEESHR"/>
<dbReference type="GO" id="GO:0005506">
    <property type="term" value="F:iron ion binding"/>
    <property type="evidence" value="ECO:0007669"/>
    <property type="project" value="InterPro"/>
</dbReference>
<evidence type="ECO:0008006" key="3">
    <source>
        <dbReference type="Google" id="ProtNLM"/>
    </source>
</evidence>
<protein>
    <recommendedName>
        <fullName evidence="3">Cytochrome P450</fullName>
    </recommendedName>
</protein>
<dbReference type="PANTHER" id="PTHR47951:SF7">
    <property type="entry name" value="FLAVONOID 3',5'-HYDROXYLASE-LIKE ISOFORM X1"/>
    <property type="match status" value="1"/>
</dbReference>
<dbReference type="AlphaFoldDB" id="A0A834YMX8"/>
<dbReference type="InterPro" id="IPR001128">
    <property type="entry name" value="Cyt_P450"/>
</dbReference>
<dbReference type="Proteomes" id="UP000655225">
    <property type="component" value="Unassembled WGS sequence"/>
</dbReference>
<comment type="caution">
    <text evidence="1">The sequence shown here is derived from an EMBL/GenBank/DDBJ whole genome shotgun (WGS) entry which is preliminary data.</text>
</comment>
<dbReference type="InterPro" id="IPR036396">
    <property type="entry name" value="Cyt_P450_sf"/>
</dbReference>
<dbReference type="EMBL" id="JABCRI010000019">
    <property type="protein sequence ID" value="KAF8389483.1"/>
    <property type="molecule type" value="Genomic_DNA"/>
</dbReference>
<proteinExistence type="predicted"/>